<dbReference type="Proteomes" id="UP000031189">
    <property type="component" value="Unassembled WGS sequence"/>
</dbReference>
<comment type="caution">
    <text evidence="9">The sequence shown here is derived from an EMBL/GenBank/DDBJ whole genome shotgun (WGS) entry which is preliminary data.</text>
</comment>
<dbReference type="STRING" id="1577792.QX51_17130"/>
<keyword evidence="4" id="KW-0564">Palmitate</keyword>
<dbReference type="InterPro" id="IPR004872">
    <property type="entry name" value="Lipoprotein_NlpA"/>
</dbReference>
<proteinExistence type="inferred from homology"/>
<evidence type="ECO:0000256" key="6">
    <source>
        <dbReference type="PIRNR" id="PIRNR002854"/>
    </source>
</evidence>
<reference evidence="9 10" key="1">
    <citation type="submission" date="2014-12" db="EMBL/GenBank/DDBJ databases">
        <title>Draft genome sequence of Terrisporobacter sp. 08-306576, isolated from the blood culture of a bacteremia patient.</title>
        <authorList>
            <person name="Lund L.C."/>
            <person name="Sydenham T.V."/>
            <person name="Hogh S.V."/>
            <person name="Skov M.N."/>
            <person name="Kemp M."/>
            <person name="Justesen U.S."/>
        </authorList>
    </citation>
    <scope>NUCLEOTIDE SEQUENCE [LARGE SCALE GENOMIC DNA]</scope>
    <source>
        <strain evidence="9 10">08-306576</strain>
    </source>
</reference>
<evidence type="ECO:0000256" key="4">
    <source>
        <dbReference type="ARBA" id="ARBA00023139"/>
    </source>
</evidence>
<dbReference type="PANTHER" id="PTHR30429:SF0">
    <property type="entry name" value="METHIONINE-BINDING LIPOPROTEIN METQ"/>
    <property type="match status" value="1"/>
</dbReference>
<sequence>MKLKKLLGLTLVGVISASLFVGCSKASGEEDKTIKVGASPAPHAEILEVAKPLLEEKGYKLEVVEFDDYVLPNTSLSEGELDANFFQHIPYLEEMNKEKDLKLTYTAKVHIEPMGVYSEKFDSLDDLKDGAKISVPNDATNEARALQLLAKNGVIEVADKELITAKDITKNPKNIEIVEVDAAQVPSTLQDVDFAVINTNFALNVNLNPTKDAIVIEASDSPYANILACREDNKDSEKIKALTEALTSDKVKSFIEEKYEGSIVPTF</sequence>
<dbReference type="AlphaFoldDB" id="A0A0B3VSN5"/>
<dbReference type="CDD" id="cd13597">
    <property type="entry name" value="PBP2_lipoprotein_Tp32"/>
    <property type="match status" value="1"/>
</dbReference>
<dbReference type="PIRSF" id="PIRSF002854">
    <property type="entry name" value="MetQ"/>
    <property type="match status" value="1"/>
</dbReference>
<dbReference type="RefSeq" id="WP_039681119.1">
    <property type="nucleotide sequence ID" value="NZ_JAWGXO010000003.1"/>
</dbReference>
<dbReference type="GO" id="GO:0016020">
    <property type="term" value="C:membrane"/>
    <property type="evidence" value="ECO:0007669"/>
    <property type="project" value="UniProtKB-SubCell"/>
</dbReference>
<evidence type="ECO:0000313" key="9">
    <source>
        <dbReference type="EMBL" id="KHS55828.1"/>
    </source>
</evidence>
<dbReference type="PROSITE" id="PS51257">
    <property type="entry name" value="PROKAR_LIPOPROTEIN"/>
    <property type="match status" value="1"/>
</dbReference>
<organism evidence="9 10">
    <name type="scientific">Terrisporobacter othiniensis</name>
    <dbReference type="NCBI Taxonomy" id="1577792"/>
    <lineage>
        <taxon>Bacteria</taxon>
        <taxon>Bacillati</taxon>
        <taxon>Bacillota</taxon>
        <taxon>Clostridia</taxon>
        <taxon>Peptostreptococcales</taxon>
        <taxon>Peptostreptococcaceae</taxon>
        <taxon>Terrisporobacter</taxon>
    </lineage>
</organism>
<name>A0A0B3VSN5_9FIRM</name>
<keyword evidence="5 6" id="KW-0449">Lipoprotein</keyword>
<dbReference type="Pfam" id="PF03180">
    <property type="entry name" value="Lipoprotein_9"/>
    <property type="match status" value="1"/>
</dbReference>
<evidence type="ECO:0000256" key="8">
    <source>
        <dbReference type="SAM" id="SignalP"/>
    </source>
</evidence>
<evidence type="ECO:0000313" key="10">
    <source>
        <dbReference type="Proteomes" id="UP000031189"/>
    </source>
</evidence>
<dbReference type="EMBL" id="JWHR01000143">
    <property type="protein sequence ID" value="KHS55828.1"/>
    <property type="molecule type" value="Genomic_DNA"/>
</dbReference>
<protein>
    <recommendedName>
        <fullName evidence="6">Lipoprotein</fullName>
    </recommendedName>
</protein>
<keyword evidence="2 8" id="KW-0732">Signal</keyword>
<keyword evidence="3" id="KW-0472">Membrane</keyword>
<dbReference type="NCBIfam" id="TIGR00363">
    <property type="entry name" value="MetQ/NlpA family lipoprotein"/>
    <property type="match status" value="1"/>
</dbReference>
<gene>
    <name evidence="9" type="ORF">QX51_17130</name>
</gene>
<dbReference type="PANTHER" id="PTHR30429">
    <property type="entry name" value="D-METHIONINE-BINDING LIPOPROTEIN METQ"/>
    <property type="match status" value="1"/>
</dbReference>
<dbReference type="SUPFAM" id="SSF53850">
    <property type="entry name" value="Periplasmic binding protein-like II"/>
    <property type="match status" value="1"/>
</dbReference>
<accession>A0A0B3VSN5</accession>
<evidence type="ECO:0000256" key="1">
    <source>
        <dbReference type="ARBA" id="ARBA00004635"/>
    </source>
</evidence>
<evidence type="ECO:0000256" key="5">
    <source>
        <dbReference type="ARBA" id="ARBA00023288"/>
    </source>
</evidence>
<dbReference type="OrthoDB" id="9812878at2"/>
<dbReference type="Gene3D" id="3.40.190.10">
    <property type="entry name" value="Periplasmic binding protein-like II"/>
    <property type="match status" value="2"/>
</dbReference>
<keyword evidence="10" id="KW-1185">Reference proteome</keyword>
<comment type="similarity">
    <text evidence="6">Belongs to the nlpA lipoprotein family.</text>
</comment>
<feature type="signal peptide" evidence="8">
    <location>
        <begin position="1"/>
        <end position="26"/>
    </location>
</feature>
<evidence type="ECO:0000256" key="3">
    <source>
        <dbReference type="ARBA" id="ARBA00023136"/>
    </source>
</evidence>
<evidence type="ECO:0000256" key="2">
    <source>
        <dbReference type="ARBA" id="ARBA00022729"/>
    </source>
</evidence>
<comment type="subcellular location">
    <subcellularLocation>
        <location evidence="1">Membrane</location>
        <topology evidence="1">Lipid-anchor</topology>
    </subcellularLocation>
</comment>
<feature type="lipid moiety-binding region" description="S-diacylglycerol cysteine" evidence="7">
    <location>
        <position position="23"/>
    </location>
</feature>
<evidence type="ECO:0000256" key="7">
    <source>
        <dbReference type="PIRSR" id="PIRSR002854-1"/>
    </source>
</evidence>
<feature type="chain" id="PRO_5002082250" description="Lipoprotein" evidence="8">
    <location>
        <begin position="27"/>
        <end position="267"/>
    </location>
</feature>